<reference evidence="1 2" key="1">
    <citation type="submission" date="2019-12" db="EMBL/GenBank/DDBJ databases">
        <authorList>
            <person name="Alioto T."/>
            <person name="Alioto T."/>
            <person name="Gomez Garrido J."/>
        </authorList>
    </citation>
    <scope>NUCLEOTIDE SEQUENCE [LARGE SCALE GENOMIC DNA]</scope>
</reference>
<organism evidence="1 2">
    <name type="scientific">Olea europaea subsp. europaea</name>
    <dbReference type="NCBI Taxonomy" id="158383"/>
    <lineage>
        <taxon>Eukaryota</taxon>
        <taxon>Viridiplantae</taxon>
        <taxon>Streptophyta</taxon>
        <taxon>Embryophyta</taxon>
        <taxon>Tracheophyta</taxon>
        <taxon>Spermatophyta</taxon>
        <taxon>Magnoliopsida</taxon>
        <taxon>eudicotyledons</taxon>
        <taxon>Gunneridae</taxon>
        <taxon>Pentapetalae</taxon>
        <taxon>asterids</taxon>
        <taxon>lamiids</taxon>
        <taxon>Lamiales</taxon>
        <taxon>Oleaceae</taxon>
        <taxon>Oleeae</taxon>
        <taxon>Olea</taxon>
    </lineage>
</organism>
<sequence length="75" mass="8273">MISCAIGVLGNASNLPNTCVLQSFDRSSRKNGTVDLLGYHEYTEERRRSIHIAGKARAIKACALWQEFQATLPHG</sequence>
<accession>A0A8S0SHT6</accession>
<name>A0A8S0SHT6_OLEEU</name>
<gene>
    <name evidence="1" type="ORF">OLEA9_A120404</name>
</gene>
<feature type="non-terminal residue" evidence="1">
    <location>
        <position position="75"/>
    </location>
</feature>
<proteinExistence type="predicted"/>
<dbReference type="AlphaFoldDB" id="A0A8S0SHT6"/>
<comment type="caution">
    <text evidence="1">The sequence shown here is derived from an EMBL/GenBank/DDBJ whole genome shotgun (WGS) entry which is preliminary data.</text>
</comment>
<dbReference type="Gramene" id="OE9A120404T1">
    <property type="protein sequence ID" value="OE9A120404C1"/>
    <property type="gene ID" value="OE9A120404"/>
</dbReference>
<keyword evidence="2" id="KW-1185">Reference proteome</keyword>
<dbReference type="EMBL" id="CACTIH010005167">
    <property type="protein sequence ID" value="CAA2991211.1"/>
    <property type="molecule type" value="Genomic_DNA"/>
</dbReference>
<dbReference type="Proteomes" id="UP000594638">
    <property type="component" value="Unassembled WGS sequence"/>
</dbReference>
<evidence type="ECO:0000313" key="1">
    <source>
        <dbReference type="EMBL" id="CAA2991211.1"/>
    </source>
</evidence>
<protein>
    <submittedName>
        <fullName evidence="1">Uncharacterized protein</fullName>
    </submittedName>
</protein>
<evidence type="ECO:0000313" key="2">
    <source>
        <dbReference type="Proteomes" id="UP000594638"/>
    </source>
</evidence>